<comment type="caution">
    <text evidence="1">The sequence shown here is derived from an EMBL/GenBank/DDBJ whole genome shotgun (WGS) entry which is preliminary data.</text>
</comment>
<protein>
    <submittedName>
        <fullName evidence="1">Uncharacterized protein</fullName>
    </submittedName>
</protein>
<name>A0ABQ4DMB8_9CELL</name>
<dbReference type="Proteomes" id="UP000614741">
    <property type="component" value="Unassembled WGS sequence"/>
</dbReference>
<accession>A0ABQ4DMB8</accession>
<reference evidence="1 2" key="1">
    <citation type="submission" date="2021-01" db="EMBL/GenBank/DDBJ databases">
        <title>Whole genome shotgun sequence of Cellulomonas phragmiteti NBRC 110785.</title>
        <authorList>
            <person name="Komaki H."/>
            <person name="Tamura T."/>
        </authorList>
    </citation>
    <scope>NUCLEOTIDE SEQUENCE [LARGE SCALE GENOMIC DNA]</scope>
    <source>
        <strain evidence="1 2">NBRC 110785</strain>
    </source>
</reference>
<evidence type="ECO:0000313" key="1">
    <source>
        <dbReference type="EMBL" id="GIG40497.1"/>
    </source>
</evidence>
<proteinExistence type="predicted"/>
<gene>
    <name evidence="1" type="ORF">Cph01nite_22590</name>
</gene>
<dbReference type="SUPFAM" id="SSF56003">
    <property type="entry name" value="Molybdenum cofactor-binding domain"/>
    <property type="match status" value="1"/>
</dbReference>
<evidence type="ECO:0000313" key="2">
    <source>
        <dbReference type="Proteomes" id="UP000614741"/>
    </source>
</evidence>
<organism evidence="1 2">
    <name type="scientific">Cellulomonas phragmiteti</name>
    <dbReference type="NCBI Taxonomy" id="478780"/>
    <lineage>
        <taxon>Bacteria</taxon>
        <taxon>Bacillati</taxon>
        <taxon>Actinomycetota</taxon>
        <taxon>Actinomycetes</taxon>
        <taxon>Micrococcales</taxon>
        <taxon>Cellulomonadaceae</taxon>
        <taxon>Cellulomonas</taxon>
    </lineage>
</organism>
<dbReference type="InterPro" id="IPR037165">
    <property type="entry name" value="AldOxase/xan_DH_Mopterin-bd_sf"/>
</dbReference>
<dbReference type="EMBL" id="BONP01000012">
    <property type="protein sequence ID" value="GIG40497.1"/>
    <property type="molecule type" value="Genomic_DNA"/>
</dbReference>
<keyword evidence="2" id="KW-1185">Reference proteome</keyword>
<dbReference type="Gene3D" id="3.30.365.10">
    <property type="entry name" value="Aldehyde oxidase/xanthine dehydrogenase, molybdopterin binding domain"/>
    <property type="match status" value="1"/>
</dbReference>
<sequence length="95" mass="10424">MVDWDTRTVVRRILQSVQATDAVVVLNPEQLRGQIEAASPRASAGSAEDAVLREGGVVSLTMRGCRVPQMADVAPIRVLLAHARWPRPARRQVDQ</sequence>